<dbReference type="KEGG" id="gsl:Gasu_05210"/>
<dbReference type="EMBL" id="KB454486">
    <property type="protein sequence ID" value="EME32436.1"/>
    <property type="molecule type" value="Genomic_DNA"/>
</dbReference>
<dbReference type="Proteomes" id="UP000030680">
    <property type="component" value="Unassembled WGS sequence"/>
</dbReference>
<proteinExistence type="predicted"/>
<accession>M2W993</accession>
<dbReference type="OrthoDB" id="4761at2759"/>
<dbReference type="AlphaFoldDB" id="M2W993"/>
<evidence type="ECO:0000313" key="2">
    <source>
        <dbReference type="Proteomes" id="UP000030680"/>
    </source>
</evidence>
<organism evidence="1 2">
    <name type="scientific">Galdieria sulphuraria</name>
    <name type="common">Red alga</name>
    <dbReference type="NCBI Taxonomy" id="130081"/>
    <lineage>
        <taxon>Eukaryota</taxon>
        <taxon>Rhodophyta</taxon>
        <taxon>Bangiophyceae</taxon>
        <taxon>Galdieriales</taxon>
        <taxon>Galdieriaceae</taxon>
        <taxon>Galdieria</taxon>
    </lineage>
</organism>
<keyword evidence="1" id="KW-0689">Ribosomal protein</keyword>
<dbReference type="OMA" id="PLIRMEN"/>
<keyword evidence="1" id="KW-0687">Ribonucleoprotein</keyword>
<sequence>MFCRSTLMARRSFATWMKPKLRKKIFAKPEKPPVEETLSISSVDTENEAKPDSFLSLFKKSAFCKPIHEGAVIKGNIVGSNYDLLGPDRVRTVDFGLKGETPLTIEEIPGNSLVGSTIYVPLIRMENEFAEPEVDYSGLVTFPKSLADRCQLLLYPGSDSDSKKSLRLAFGRVSKISSGSISVRVLGFDFNVSQAHFISFEKPSVGSQIPLMIYNLSARTLFSNTSNVNDLNLLPEDIHLELTGRASPYAAHVLLLSYLAYPGAFSHFSKEGFQISPKERFVYLRQLSRILEGSSSPLNRSSRSPRGSTFF</sequence>
<dbReference type="GO" id="GO:0005840">
    <property type="term" value="C:ribosome"/>
    <property type="evidence" value="ECO:0007669"/>
    <property type="project" value="UniProtKB-KW"/>
</dbReference>
<name>M2W993_GALSU</name>
<dbReference type="RefSeq" id="XP_005708956.1">
    <property type="nucleotide sequence ID" value="XM_005708899.1"/>
</dbReference>
<dbReference type="GeneID" id="17091018"/>
<protein>
    <submittedName>
        <fullName evidence="1">Ribosomal protein S1-like protein</fullName>
    </submittedName>
</protein>
<gene>
    <name evidence="1" type="ORF">Gasu_05210</name>
</gene>
<keyword evidence="2" id="KW-1185">Reference proteome</keyword>
<dbReference type="Gramene" id="EME32436">
    <property type="protein sequence ID" value="EME32436"/>
    <property type="gene ID" value="Gasu_05210"/>
</dbReference>
<reference evidence="2" key="1">
    <citation type="journal article" date="2013" name="Science">
        <title>Gene transfer from bacteria and archaea facilitated evolution of an extremophilic eukaryote.</title>
        <authorList>
            <person name="Schonknecht G."/>
            <person name="Chen W.H."/>
            <person name="Ternes C.M."/>
            <person name="Barbier G.G."/>
            <person name="Shrestha R.P."/>
            <person name="Stanke M."/>
            <person name="Brautigam A."/>
            <person name="Baker B.J."/>
            <person name="Banfield J.F."/>
            <person name="Garavito R.M."/>
            <person name="Carr K."/>
            <person name="Wilkerson C."/>
            <person name="Rensing S.A."/>
            <person name="Gagneul D."/>
            <person name="Dickenson N.E."/>
            <person name="Oesterhelt C."/>
            <person name="Lercher M.J."/>
            <person name="Weber A.P."/>
        </authorList>
    </citation>
    <scope>NUCLEOTIDE SEQUENCE [LARGE SCALE GENOMIC DNA]</scope>
    <source>
        <strain evidence="2">074W</strain>
    </source>
</reference>
<evidence type="ECO:0000313" key="1">
    <source>
        <dbReference type="EMBL" id="EME32436.1"/>
    </source>
</evidence>